<keyword evidence="5" id="KW-0963">Cytoplasm</keyword>
<comment type="caution">
    <text evidence="19">The sequence shown here is derived from an EMBL/GenBank/DDBJ whole genome shotgun (WGS) entry which is preliminary data.</text>
</comment>
<evidence type="ECO:0000256" key="10">
    <source>
        <dbReference type="ARBA" id="ARBA00023146"/>
    </source>
</evidence>
<dbReference type="EC" id="6.1.1.11" evidence="4 14"/>
<accession>A0A2M7RDA1</accession>
<dbReference type="InterPro" id="IPR033729">
    <property type="entry name" value="SerRS_core"/>
</dbReference>
<reference evidence="20" key="1">
    <citation type="submission" date="2017-09" db="EMBL/GenBank/DDBJ databases">
        <title>Depth-based differentiation of microbial function through sediment-hosted aquifers and enrichment of novel symbionts in the deep terrestrial subsurface.</title>
        <authorList>
            <person name="Probst A.J."/>
            <person name="Ladd B."/>
            <person name="Jarett J.K."/>
            <person name="Geller-Mcgrath D.E."/>
            <person name="Sieber C.M.K."/>
            <person name="Emerson J.B."/>
            <person name="Anantharaman K."/>
            <person name="Thomas B.C."/>
            <person name="Malmstrom R."/>
            <person name="Stieglmeier M."/>
            <person name="Klingl A."/>
            <person name="Woyke T."/>
            <person name="Ryan C.M."/>
            <person name="Banfield J.F."/>
        </authorList>
    </citation>
    <scope>NUCLEOTIDE SEQUENCE [LARGE SCALE GENOMIC DNA]</scope>
</reference>
<comment type="catalytic activity">
    <reaction evidence="12">
        <text>tRNA(Sec) + L-serine + ATP = L-seryl-tRNA(Sec) + AMP + diphosphate + H(+)</text>
        <dbReference type="Rhea" id="RHEA:42580"/>
        <dbReference type="Rhea" id="RHEA-COMP:9742"/>
        <dbReference type="Rhea" id="RHEA-COMP:10128"/>
        <dbReference type="ChEBI" id="CHEBI:15378"/>
        <dbReference type="ChEBI" id="CHEBI:30616"/>
        <dbReference type="ChEBI" id="CHEBI:33019"/>
        <dbReference type="ChEBI" id="CHEBI:33384"/>
        <dbReference type="ChEBI" id="CHEBI:78442"/>
        <dbReference type="ChEBI" id="CHEBI:78533"/>
        <dbReference type="ChEBI" id="CHEBI:456215"/>
        <dbReference type="EC" id="6.1.1.11"/>
    </reaction>
</comment>
<organism evidence="19 20">
    <name type="scientific">Candidatus Komeilibacteria bacterium CG_4_10_14_0_8_um_filter_37_78</name>
    <dbReference type="NCBI Taxonomy" id="1974471"/>
    <lineage>
        <taxon>Bacteria</taxon>
        <taxon>Candidatus Komeiliibacteriota</taxon>
    </lineage>
</organism>
<evidence type="ECO:0000256" key="1">
    <source>
        <dbReference type="ARBA" id="ARBA00004496"/>
    </source>
</evidence>
<dbReference type="SUPFAM" id="SSF46589">
    <property type="entry name" value="tRNA-binding arm"/>
    <property type="match status" value="1"/>
</dbReference>
<dbReference type="CDD" id="cd00770">
    <property type="entry name" value="SerRS_core"/>
    <property type="match status" value="1"/>
</dbReference>
<evidence type="ECO:0000256" key="7">
    <source>
        <dbReference type="ARBA" id="ARBA00022741"/>
    </source>
</evidence>
<evidence type="ECO:0000256" key="12">
    <source>
        <dbReference type="ARBA" id="ARBA00047929"/>
    </source>
</evidence>
<dbReference type="PROSITE" id="PS50862">
    <property type="entry name" value="AA_TRNA_LIGASE_II"/>
    <property type="match status" value="1"/>
</dbReference>
<dbReference type="PRINTS" id="PR00981">
    <property type="entry name" value="TRNASYNTHSER"/>
</dbReference>
<feature type="binding site" evidence="15">
    <location>
        <position position="275"/>
    </location>
    <ligand>
        <name>L-serine</name>
        <dbReference type="ChEBI" id="CHEBI:33384"/>
    </ligand>
</feature>
<dbReference type="Pfam" id="PF00587">
    <property type="entry name" value="tRNA-synt_2b"/>
    <property type="match status" value="1"/>
</dbReference>
<dbReference type="GO" id="GO:0006434">
    <property type="term" value="P:seryl-tRNA aminoacylation"/>
    <property type="evidence" value="ECO:0007669"/>
    <property type="project" value="UniProtKB-UniRule"/>
</dbReference>
<name>A0A2M7RDA1_9BACT</name>
<evidence type="ECO:0000256" key="17">
    <source>
        <dbReference type="SAM" id="Coils"/>
    </source>
</evidence>
<keyword evidence="6 19" id="KW-0436">Ligase</keyword>
<keyword evidence="8 16" id="KW-0067">ATP-binding</keyword>
<comment type="subcellular location">
    <subcellularLocation>
        <location evidence="1">Cytoplasm</location>
    </subcellularLocation>
</comment>
<dbReference type="InterPro" id="IPR042103">
    <property type="entry name" value="SerRS_1_N_sf"/>
</dbReference>
<dbReference type="InterPro" id="IPR010978">
    <property type="entry name" value="tRNA-bd_arm"/>
</dbReference>
<evidence type="ECO:0000256" key="8">
    <source>
        <dbReference type="ARBA" id="ARBA00022840"/>
    </source>
</evidence>
<evidence type="ECO:0000256" key="14">
    <source>
        <dbReference type="NCBIfam" id="TIGR00414"/>
    </source>
</evidence>
<keyword evidence="9" id="KW-0648">Protein biosynthesis</keyword>
<feature type="binding site" evidence="16">
    <location>
        <begin position="339"/>
        <end position="342"/>
    </location>
    <ligand>
        <name>ATP</name>
        <dbReference type="ChEBI" id="CHEBI:30616"/>
    </ligand>
</feature>
<gene>
    <name evidence="19" type="ORF">COY67_02415</name>
</gene>
<dbReference type="AlphaFoldDB" id="A0A2M7RDA1"/>
<dbReference type="NCBIfam" id="TIGR00414">
    <property type="entry name" value="serS"/>
    <property type="match status" value="1"/>
</dbReference>
<evidence type="ECO:0000313" key="20">
    <source>
        <dbReference type="Proteomes" id="UP000228689"/>
    </source>
</evidence>
<evidence type="ECO:0000256" key="13">
    <source>
        <dbReference type="ARBA" id="ARBA00048823"/>
    </source>
</evidence>
<proteinExistence type="inferred from homology"/>
<evidence type="ECO:0000256" key="5">
    <source>
        <dbReference type="ARBA" id="ARBA00022490"/>
    </source>
</evidence>
<dbReference type="Pfam" id="PF02403">
    <property type="entry name" value="Seryl_tRNA_N"/>
    <property type="match status" value="1"/>
</dbReference>
<evidence type="ECO:0000256" key="4">
    <source>
        <dbReference type="ARBA" id="ARBA00012840"/>
    </source>
</evidence>
<feature type="binding site" evidence="16">
    <location>
        <begin position="252"/>
        <end position="254"/>
    </location>
    <ligand>
        <name>ATP</name>
        <dbReference type="ChEBI" id="CHEBI:30616"/>
    </ligand>
</feature>
<evidence type="ECO:0000256" key="15">
    <source>
        <dbReference type="PIRSR" id="PIRSR001529-1"/>
    </source>
</evidence>
<feature type="binding site" evidence="15">
    <location>
        <position position="252"/>
    </location>
    <ligand>
        <name>L-serine</name>
        <dbReference type="ChEBI" id="CHEBI:33384"/>
    </ligand>
</feature>
<dbReference type="Proteomes" id="UP000228689">
    <property type="component" value="Unassembled WGS sequence"/>
</dbReference>
<dbReference type="Gene3D" id="1.10.287.40">
    <property type="entry name" value="Serine-tRNA synthetase, tRNA binding domain"/>
    <property type="match status" value="1"/>
</dbReference>
<evidence type="ECO:0000256" key="11">
    <source>
        <dbReference type="ARBA" id="ARBA00039158"/>
    </source>
</evidence>
<keyword evidence="10" id="KW-0030">Aminoacyl-tRNA synthetase</keyword>
<dbReference type="SUPFAM" id="SSF55681">
    <property type="entry name" value="Class II aaRS and biotin synthetases"/>
    <property type="match status" value="1"/>
</dbReference>
<protein>
    <recommendedName>
        <fullName evidence="11 14">Serine--tRNA ligase</fullName>
        <ecNumber evidence="4 14">6.1.1.11</ecNumber>
    </recommendedName>
</protein>
<comment type="pathway">
    <text evidence="2">Aminoacyl-tRNA biosynthesis; selenocysteinyl-tRNA(Sec) biosynthesis; L-seryl-tRNA(Sec) from L-serine and tRNA(Sec): step 1/1.</text>
</comment>
<evidence type="ECO:0000256" key="3">
    <source>
        <dbReference type="ARBA" id="ARBA00010728"/>
    </source>
</evidence>
<keyword evidence="17" id="KW-0175">Coiled coil</keyword>
<dbReference type="PANTHER" id="PTHR43697">
    <property type="entry name" value="SERYL-TRNA SYNTHETASE"/>
    <property type="match status" value="1"/>
</dbReference>
<sequence length="413" mass="47244">MLDINKIREDKDKIEAALLKRIAKDKFNLNKIIKLDDERKALINSMDTLKAERNKNSKVKPNAETITEMKRIGNNIKKIEEDLDKVSSELNELLGALPNIVADDVVAGGKENNKVIDTFGKIPEFDFEPKDHMQLAKDLDIIDYERAAKMSGTGFWIYKGLGAELEWALLNYFIAYHRQNKYTFIWPPYLLTEQSAFISGHLPKFRDDLFWTEDHLCLNATSEMMLGNYHRDELMDQDELPLKYYAYSTCFRREAGSYGAGERGMIRGHQFNKIEMFQFTHPDRSWQAMAELTNHAKNLVQGLGLHFNTVQLAAEDCSAAMAKTIDLEVYLPSMKGYKEVSSISNALDYQARRGNIRYKDAKTGKNEYLHTLNASGLATSRLVPAILEQFQQKDGSVKIPKALKKYCGFKVIK</sequence>
<feature type="binding site" evidence="15">
    <location>
        <position position="221"/>
    </location>
    <ligand>
        <name>L-serine</name>
        <dbReference type="ChEBI" id="CHEBI:33384"/>
    </ligand>
</feature>
<dbReference type="PIRSF" id="PIRSF001529">
    <property type="entry name" value="Ser-tRNA-synth_IIa"/>
    <property type="match status" value="1"/>
</dbReference>
<dbReference type="GO" id="GO:0004828">
    <property type="term" value="F:serine-tRNA ligase activity"/>
    <property type="evidence" value="ECO:0007669"/>
    <property type="project" value="UniProtKB-UniRule"/>
</dbReference>
<dbReference type="InterPro" id="IPR002317">
    <property type="entry name" value="Ser-tRNA-ligase_type_1"/>
</dbReference>
<dbReference type="GO" id="GO:0005737">
    <property type="term" value="C:cytoplasm"/>
    <property type="evidence" value="ECO:0007669"/>
    <property type="project" value="UniProtKB-SubCell"/>
</dbReference>
<dbReference type="Gene3D" id="3.30.930.10">
    <property type="entry name" value="Bira Bifunctional Protein, Domain 2"/>
    <property type="match status" value="1"/>
</dbReference>
<feature type="domain" description="Aminoacyl-transfer RNA synthetases class-II family profile" evidence="18">
    <location>
        <begin position="131"/>
        <end position="400"/>
    </location>
</feature>
<evidence type="ECO:0000313" key="19">
    <source>
        <dbReference type="EMBL" id="PIY94541.1"/>
    </source>
</evidence>
<keyword evidence="7" id="KW-0547">Nucleotide-binding</keyword>
<comment type="similarity">
    <text evidence="3">Belongs to the class-II aminoacyl-tRNA synthetase family. Type-1 seryl-tRNA synthetase subfamily.</text>
</comment>
<comment type="catalytic activity">
    <reaction evidence="13">
        <text>tRNA(Ser) + L-serine + ATP = L-seryl-tRNA(Ser) + AMP + diphosphate + H(+)</text>
        <dbReference type="Rhea" id="RHEA:12292"/>
        <dbReference type="Rhea" id="RHEA-COMP:9669"/>
        <dbReference type="Rhea" id="RHEA-COMP:9703"/>
        <dbReference type="ChEBI" id="CHEBI:15378"/>
        <dbReference type="ChEBI" id="CHEBI:30616"/>
        <dbReference type="ChEBI" id="CHEBI:33019"/>
        <dbReference type="ChEBI" id="CHEBI:33384"/>
        <dbReference type="ChEBI" id="CHEBI:78442"/>
        <dbReference type="ChEBI" id="CHEBI:78533"/>
        <dbReference type="ChEBI" id="CHEBI:456215"/>
        <dbReference type="EC" id="6.1.1.11"/>
    </reaction>
</comment>
<feature type="coiled-coil region" evidence="17">
    <location>
        <begin position="32"/>
        <end position="96"/>
    </location>
</feature>
<evidence type="ECO:0000256" key="16">
    <source>
        <dbReference type="PIRSR" id="PIRSR001529-2"/>
    </source>
</evidence>
<dbReference type="InterPro" id="IPR045864">
    <property type="entry name" value="aa-tRNA-synth_II/BPL/LPL"/>
</dbReference>
<dbReference type="InterPro" id="IPR006195">
    <property type="entry name" value="aa-tRNA-synth_II"/>
</dbReference>
<evidence type="ECO:0000256" key="2">
    <source>
        <dbReference type="ARBA" id="ARBA00005045"/>
    </source>
</evidence>
<evidence type="ECO:0000259" key="18">
    <source>
        <dbReference type="PROSITE" id="PS50862"/>
    </source>
</evidence>
<dbReference type="PANTHER" id="PTHR43697:SF1">
    <property type="entry name" value="SERINE--TRNA LIGASE"/>
    <property type="match status" value="1"/>
</dbReference>
<evidence type="ECO:0000256" key="6">
    <source>
        <dbReference type="ARBA" id="ARBA00022598"/>
    </source>
</evidence>
<dbReference type="InterPro" id="IPR002314">
    <property type="entry name" value="aa-tRNA-synt_IIb"/>
</dbReference>
<dbReference type="InterPro" id="IPR015866">
    <property type="entry name" value="Ser-tRNA-synth_1_N"/>
</dbReference>
<feature type="binding site" evidence="15">
    <location>
        <position position="373"/>
    </location>
    <ligand>
        <name>L-serine</name>
        <dbReference type="ChEBI" id="CHEBI:33384"/>
    </ligand>
</feature>
<dbReference type="GO" id="GO:0005524">
    <property type="term" value="F:ATP binding"/>
    <property type="evidence" value="ECO:0007669"/>
    <property type="project" value="UniProtKB-KW"/>
</dbReference>
<evidence type="ECO:0000256" key="9">
    <source>
        <dbReference type="ARBA" id="ARBA00022917"/>
    </source>
</evidence>
<dbReference type="EMBL" id="PFMC01000061">
    <property type="protein sequence ID" value="PIY94541.1"/>
    <property type="molecule type" value="Genomic_DNA"/>
</dbReference>